<dbReference type="InterPro" id="IPR035965">
    <property type="entry name" value="PAS-like_dom_sf"/>
</dbReference>
<dbReference type="CDD" id="cd01949">
    <property type="entry name" value="GGDEF"/>
    <property type="match status" value="1"/>
</dbReference>
<evidence type="ECO:0000259" key="7">
    <source>
        <dbReference type="PROSITE" id="PS50112"/>
    </source>
</evidence>
<comment type="cofactor">
    <cofactor evidence="1">
        <name>Mg(2+)</name>
        <dbReference type="ChEBI" id="CHEBI:18420"/>
    </cofactor>
</comment>
<evidence type="ECO:0000256" key="4">
    <source>
        <dbReference type="ARBA" id="ARBA00034247"/>
    </source>
</evidence>
<dbReference type="GO" id="GO:0052621">
    <property type="term" value="F:diguanylate cyclase activity"/>
    <property type="evidence" value="ECO:0007669"/>
    <property type="project" value="UniProtKB-EC"/>
</dbReference>
<comment type="catalytic activity">
    <reaction evidence="4">
        <text>2 GTP = 3',3'-c-di-GMP + 2 diphosphate</text>
        <dbReference type="Rhea" id="RHEA:24898"/>
        <dbReference type="ChEBI" id="CHEBI:33019"/>
        <dbReference type="ChEBI" id="CHEBI:37565"/>
        <dbReference type="ChEBI" id="CHEBI:58805"/>
        <dbReference type="EC" id="2.7.7.65"/>
    </reaction>
</comment>
<keyword evidence="6" id="KW-0472">Membrane</keyword>
<evidence type="ECO:0000313" key="10">
    <source>
        <dbReference type="EMBL" id="PLR30165.1"/>
    </source>
</evidence>
<evidence type="ECO:0000313" key="11">
    <source>
        <dbReference type="Proteomes" id="UP000234503"/>
    </source>
</evidence>
<evidence type="ECO:0000259" key="8">
    <source>
        <dbReference type="PROSITE" id="PS50883"/>
    </source>
</evidence>
<dbReference type="Pfam" id="PF05228">
    <property type="entry name" value="CHASE4"/>
    <property type="match status" value="1"/>
</dbReference>
<keyword evidence="11" id="KW-1185">Reference proteome</keyword>
<dbReference type="PANTHER" id="PTHR44757:SF10">
    <property type="entry name" value="MEMBRANE PROTEIN"/>
    <property type="match status" value="1"/>
</dbReference>
<dbReference type="Gene3D" id="3.30.70.270">
    <property type="match status" value="1"/>
</dbReference>
<accession>A0A2N5DTY0</accession>
<feature type="compositionally biased region" description="Low complexity" evidence="5">
    <location>
        <begin position="858"/>
        <end position="874"/>
    </location>
</feature>
<feature type="domain" description="PAS" evidence="7">
    <location>
        <begin position="304"/>
        <end position="349"/>
    </location>
</feature>
<dbReference type="CDD" id="cd01948">
    <property type="entry name" value="EAL"/>
    <property type="match status" value="1"/>
</dbReference>
<comment type="pathway">
    <text evidence="2">Purine metabolism; 3',5'-cyclic di-GMP biosynthesis.</text>
</comment>
<evidence type="ECO:0000256" key="1">
    <source>
        <dbReference type="ARBA" id="ARBA00001946"/>
    </source>
</evidence>
<dbReference type="SUPFAM" id="SSF55073">
    <property type="entry name" value="Nucleotide cyclase"/>
    <property type="match status" value="1"/>
</dbReference>
<dbReference type="Gene3D" id="3.30.450.20">
    <property type="entry name" value="PAS domain"/>
    <property type="match status" value="1"/>
</dbReference>
<dbReference type="NCBIfam" id="TIGR00254">
    <property type="entry name" value="GGDEF"/>
    <property type="match status" value="1"/>
</dbReference>
<name>A0A2N5DTY0_9GAMM</name>
<comment type="caution">
    <text evidence="10">The sequence shown here is derived from an EMBL/GenBank/DDBJ whole genome shotgun (WGS) entry which is preliminary data.</text>
</comment>
<dbReference type="PROSITE" id="PS50887">
    <property type="entry name" value="GGDEF"/>
    <property type="match status" value="1"/>
</dbReference>
<dbReference type="PROSITE" id="PS50883">
    <property type="entry name" value="EAL"/>
    <property type="match status" value="1"/>
</dbReference>
<organism evidence="10 11">
    <name type="scientific">Chimaeribacter coloradensis</name>
    <dbReference type="NCBI Taxonomy" id="2060068"/>
    <lineage>
        <taxon>Bacteria</taxon>
        <taxon>Pseudomonadati</taxon>
        <taxon>Pseudomonadota</taxon>
        <taxon>Gammaproteobacteria</taxon>
        <taxon>Enterobacterales</taxon>
        <taxon>Yersiniaceae</taxon>
        <taxon>Chimaeribacter</taxon>
    </lineage>
</organism>
<evidence type="ECO:0000256" key="6">
    <source>
        <dbReference type="SAM" id="Phobius"/>
    </source>
</evidence>
<dbReference type="Proteomes" id="UP000234503">
    <property type="component" value="Unassembled WGS sequence"/>
</dbReference>
<dbReference type="PANTHER" id="PTHR44757">
    <property type="entry name" value="DIGUANYLATE CYCLASE DGCP"/>
    <property type="match status" value="1"/>
</dbReference>
<dbReference type="SUPFAM" id="SSF55785">
    <property type="entry name" value="PYP-like sensor domain (PAS domain)"/>
    <property type="match status" value="1"/>
</dbReference>
<proteinExistence type="predicted"/>
<evidence type="ECO:0000259" key="9">
    <source>
        <dbReference type="PROSITE" id="PS50887"/>
    </source>
</evidence>
<dbReference type="EMBL" id="PJZH01000034">
    <property type="protein sequence ID" value="PLR30165.1"/>
    <property type="molecule type" value="Genomic_DNA"/>
</dbReference>
<dbReference type="InterPro" id="IPR001633">
    <property type="entry name" value="EAL_dom"/>
</dbReference>
<feature type="transmembrane region" description="Helical" evidence="6">
    <location>
        <begin position="265"/>
        <end position="283"/>
    </location>
</feature>
<dbReference type="InterPro" id="IPR000014">
    <property type="entry name" value="PAS"/>
</dbReference>
<dbReference type="InterPro" id="IPR013767">
    <property type="entry name" value="PAS_fold"/>
</dbReference>
<keyword evidence="6" id="KW-0812">Transmembrane</keyword>
<dbReference type="SMART" id="SM00091">
    <property type="entry name" value="PAS"/>
    <property type="match status" value="1"/>
</dbReference>
<dbReference type="Pfam" id="PF00990">
    <property type="entry name" value="GGDEF"/>
    <property type="match status" value="1"/>
</dbReference>
<dbReference type="FunFam" id="3.30.70.270:FF:000001">
    <property type="entry name" value="Diguanylate cyclase domain protein"/>
    <property type="match status" value="1"/>
</dbReference>
<dbReference type="RefSeq" id="WP_101826750.1">
    <property type="nucleotide sequence ID" value="NZ_PJZH01000034.1"/>
</dbReference>
<feature type="domain" description="EAL" evidence="8">
    <location>
        <begin position="601"/>
        <end position="851"/>
    </location>
</feature>
<reference evidence="10 11" key="1">
    <citation type="submission" date="2017-12" db="EMBL/GenBank/DDBJ databases">
        <title>Characterization of six clinical isolates of Enterochimera gen. nov., a novel genus of the Yersiniaciae family and the three species Enterochimera arupensis sp. nov., Enterochimera coloradensis sp. nov, and Enterochimera californica sp. nov.</title>
        <authorList>
            <person name="Rossi A."/>
            <person name="Fisher M."/>
        </authorList>
    </citation>
    <scope>NUCLEOTIDE SEQUENCE [LARGE SCALE GENOMIC DNA]</scope>
    <source>
        <strain evidence="11">2016-Iso4</strain>
    </source>
</reference>
<sequence>MLPFSADPDTSTPVVSYFMLPQRAIKKFALLSGLLFLITCAALFYIVCQQNSRQIEHSKVDVVKAMQNLQDKVGTVLKDYAFWGDAYRNTQQTINLDWAYARDNIGPSLFAQYNLEGVFIVTPDLQTRYALINGKISQQQAATWLTGDLKRLVKLAQARSAEDSYASDYFLINGDPAIVSAAVIRPDSSYTDYPHLSVLIYAFVLDADKLKSLDRDFDLHNLRLDTTTPGENLREPFITLSSSGGTPFSLRWDAEYPGNDLLKTIFPLLILLATLFCLAFNRLKARLYHAAKRLDAIQLSLTISEERLRHVIEGSSDWIWETNARQELIYLSDRFVCMTGYTAAEWLGKPFHQLINYDLDAFEKGAFDADSSHGMRKPLPCRLKNRIGLTRHCSLSVRAILSGHRVVGYRGTVCDITEEVEAKAHIEYLSLHDSLTGLANRSHMQNFLQASLGVMPEAKKMAVLSLDLDRFKPINDTLGHAAGDQVLNEIAARLKKCIRQCDLVARMGGDEFIILAIEPGTRQSTEKLCRRIIDAINATIVIGEHELSVGVSIGIAFCPENGTLANDLLRYSDIALYEAKSAGRNNWKFYVNEMNERILERRQIETDLRQALRRHEFFLEFQPRFELNGMRVAGAEALIRWNHPSRGLQSPANFISVAEETGLIVPISDWVMLSACREATQWEDDFIISVNLSPVEFYCGDLIARVSNVLQQTGIRPARVELEITESVMMEDAEQALVIMQGLKALGIRLSMDDFGTGYSSLSYLRLYPFDGLKIDRSFIANLDGSQSSQAIIQSVVGLGRAMSLTVTAEGVETSAQLDELLRVNCHQAQGYLLGKPMSVEALKTLMAMPAGRGTPGALSSPSASPSCPALHAQ</sequence>
<gene>
    <name evidence="10" type="ORF">CYR32_19315</name>
</gene>
<protein>
    <recommendedName>
        <fullName evidence="3">diguanylate cyclase</fullName>
        <ecNumber evidence="3">2.7.7.65</ecNumber>
    </recommendedName>
</protein>
<feature type="region of interest" description="Disordered" evidence="5">
    <location>
        <begin position="854"/>
        <end position="874"/>
    </location>
</feature>
<dbReference type="InterPro" id="IPR043128">
    <property type="entry name" value="Rev_trsase/Diguanyl_cyclase"/>
</dbReference>
<dbReference type="EC" id="2.7.7.65" evidence="3"/>
<evidence type="ECO:0000256" key="2">
    <source>
        <dbReference type="ARBA" id="ARBA00004665"/>
    </source>
</evidence>
<dbReference type="Gene3D" id="3.20.20.450">
    <property type="entry name" value="EAL domain"/>
    <property type="match status" value="1"/>
</dbReference>
<dbReference type="SUPFAM" id="SSF141868">
    <property type="entry name" value="EAL domain-like"/>
    <property type="match status" value="1"/>
</dbReference>
<dbReference type="NCBIfam" id="TIGR00229">
    <property type="entry name" value="sensory_box"/>
    <property type="match status" value="1"/>
</dbReference>
<feature type="domain" description="GGDEF" evidence="9">
    <location>
        <begin position="459"/>
        <end position="592"/>
    </location>
</feature>
<dbReference type="InterPro" id="IPR029787">
    <property type="entry name" value="Nucleotide_cyclase"/>
</dbReference>
<dbReference type="OrthoDB" id="9804951at2"/>
<keyword evidence="6" id="KW-1133">Transmembrane helix</keyword>
<dbReference type="Pfam" id="PF00563">
    <property type="entry name" value="EAL"/>
    <property type="match status" value="1"/>
</dbReference>
<dbReference type="CDD" id="cd00130">
    <property type="entry name" value="PAS"/>
    <property type="match status" value="1"/>
</dbReference>
<dbReference type="Pfam" id="PF00989">
    <property type="entry name" value="PAS"/>
    <property type="match status" value="1"/>
</dbReference>
<dbReference type="GO" id="GO:0006355">
    <property type="term" value="P:regulation of DNA-templated transcription"/>
    <property type="evidence" value="ECO:0007669"/>
    <property type="project" value="InterPro"/>
</dbReference>
<dbReference type="SMART" id="SM00052">
    <property type="entry name" value="EAL"/>
    <property type="match status" value="1"/>
</dbReference>
<dbReference type="AlphaFoldDB" id="A0A2N5DTY0"/>
<dbReference type="InterPro" id="IPR052155">
    <property type="entry name" value="Biofilm_reg_signaling"/>
</dbReference>
<dbReference type="InterPro" id="IPR000160">
    <property type="entry name" value="GGDEF_dom"/>
</dbReference>
<dbReference type="InterPro" id="IPR035919">
    <property type="entry name" value="EAL_sf"/>
</dbReference>
<evidence type="ECO:0000256" key="3">
    <source>
        <dbReference type="ARBA" id="ARBA00012528"/>
    </source>
</evidence>
<feature type="transmembrane region" description="Helical" evidence="6">
    <location>
        <begin position="28"/>
        <end position="47"/>
    </location>
</feature>
<evidence type="ECO:0000256" key="5">
    <source>
        <dbReference type="SAM" id="MobiDB-lite"/>
    </source>
</evidence>
<dbReference type="PROSITE" id="PS50112">
    <property type="entry name" value="PAS"/>
    <property type="match status" value="1"/>
</dbReference>
<dbReference type="SMART" id="SM00267">
    <property type="entry name" value="GGDEF"/>
    <property type="match status" value="1"/>
</dbReference>
<dbReference type="InterPro" id="IPR007892">
    <property type="entry name" value="CHASE4"/>
</dbReference>